<dbReference type="PROSITE" id="PS51671">
    <property type="entry name" value="ACT"/>
    <property type="match status" value="1"/>
</dbReference>
<dbReference type="InterPro" id="IPR001086">
    <property type="entry name" value="Preph_deHydtase"/>
</dbReference>
<dbReference type="Gene3D" id="3.30.70.260">
    <property type="match status" value="1"/>
</dbReference>
<keyword evidence="1" id="KW-0028">Amino-acid biosynthesis</keyword>
<dbReference type="PROSITE" id="PS00857">
    <property type="entry name" value="PREPHENATE_DEHYDR_1"/>
    <property type="match status" value="1"/>
</dbReference>
<dbReference type="GO" id="GO:0009094">
    <property type="term" value="P:L-phenylalanine biosynthetic process"/>
    <property type="evidence" value="ECO:0007669"/>
    <property type="project" value="UniProtKB-KW"/>
</dbReference>
<evidence type="ECO:0000259" key="6">
    <source>
        <dbReference type="PROSITE" id="PS51171"/>
    </source>
</evidence>
<dbReference type="GO" id="GO:0004664">
    <property type="term" value="F:prephenate dehydratase activity"/>
    <property type="evidence" value="ECO:0007669"/>
    <property type="project" value="InterPro"/>
</dbReference>
<dbReference type="Pfam" id="PF00800">
    <property type="entry name" value="PDT"/>
    <property type="match status" value="1"/>
</dbReference>
<evidence type="ECO:0000256" key="2">
    <source>
        <dbReference type="ARBA" id="ARBA00023141"/>
    </source>
</evidence>
<dbReference type="InterPro" id="IPR018528">
    <property type="entry name" value="Preph_deHydtase_CS"/>
</dbReference>
<evidence type="ECO:0000256" key="5">
    <source>
        <dbReference type="ARBA" id="ARBA00029440"/>
    </source>
</evidence>
<dbReference type="PANTHER" id="PTHR21022">
    <property type="entry name" value="PREPHENATE DEHYDRATASE P PROTEIN"/>
    <property type="match status" value="1"/>
</dbReference>
<name>A0A381VK65_9ZZZZ</name>
<feature type="domain" description="ACT" evidence="7">
    <location>
        <begin position="192"/>
        <end position="272"/>
    </location>
</feature>
<dbReference type="InterPro" id="IPR002912">
    <property type="entry name" value="ACT_dom"/>
</dbReference>
<keyword evidence="4" id="KW-0456">Lyase</keyword>
<organism evidence="8">
    <name type="scientific">marine metagenome</name>
    <dbReference type="NCBI Taxonomy" id="408172"/>
    <lineage>
        <taxon>unclassified sequences</taxon>
        <taxon>metagenomes</taxon>
        <taxon>ecological metagenomes</taxon>
    </lineage>
</organism>
<evidence type="ECO:0000256" key="4">
    <source>
        <dbReference type="ARBA" id="ARBA00023239"/>
    </source>
</evidence>
<evidence type="ECO:0000256" key="3">
    <source>
        <dbReference type="ARBA" id="ARBA00023222"/>
    </source>
</evidence>
<comment type="pathway">
    <text evidence="5">Amino-acid biosynthesis.</text>
</comment>
<accession>A0A381VK65</accession>
<reference evidence="8" key="1">
    <citation type="submission" date="2018-05" db="EMBL/GenBank/DDBJ databases">
        <authorList>
            <person name="Lanie J.A."/>
            <person name="Ng W.-L."/>
            <person name="Kazmierczak K.M."/>
            <person name="Andrzejewski T.M."/>
            <person name="Davidsen T.M."/>
            <person name="Wayne K.J."/>
            <person name="Tettelin H."/>
            <person name="Glass J.I."/>
            <person name="Rusch D."/>
            <person name="Podicherti R."/>
            <person name="Tsui H.-C.T."/>
            <person name="Winkler M.E."/>
        </authorList>
    </citation>
    <scope>NUCLEOTIDE SEQUENCE</scope>
</reference>
<dbReference type="PROSITE" id="PS51171">
    <property type="entry name" value="PREPHENATE_DEHYDR_3"/>
    <property type="match status" value="1"/>
</dbReference>
<keyword evidence="3" id="KW-0584">Phenylalanine biosynthesis</keyword>
<evidence type="ECO:0000313" key="8">
    <source>
        <dbReference type="EMBL" id="SVA40421.1"/>
    </source>
</evidence>
<dbReference type="Gene3D" id="3.40.190.10">
    <property type="entry name" value="Periplasmic binding protein-like II"/>
    <property type="match status" value="2"/>
</dbReference>
<keyword evidence="2" id="KW-0057">Aromatic amino acid biosynthesis</keyword>
<feature type="domain" description="Prephenate dehydratase" evidence="6">
    <location>
        <begin position="2"/>
        <end position="176"/>
    </location>
</feature>
<dbReference type="CDD" id="cd04905">
    <property type="entry name" value="ACT_CM-PDT"/>
    <property type="match status" value="1"/>
</dbReference>
<proteinExistence type="predicted"/>
<dbReference type="GO" id="GO:0005737">
    <property type="term" value="C:cytoplasm"/>
    <property type="evidence" value="ECO:0007669"/>
    <property type="project" value="TreeGrafter"/>
</dbReference>
<dbReference type="SUPFAM" id="SSF55021">
    <property type="entry name" value="ACT-like"/>
    <property type="match status" value="1"/>
</dbReference>
<dbReference type="CDD" id="cd13631">
    <property type="entry name" value="PBP2_Ct-PDT_like"/>
    <property type="match status" value="1"/>
</dbReference>
<evidence type="ECO:0000259" key="7">
    <source>
        <dbReference type="PROSITE" id="PS51671"/>
    </source>
</evidence>
<dbReference type="EMBL" id="UINC01008997">
    <property type="protein sequence ID" value="SVA40421.1"/>
    <property type="molecule type" value="Genomic_DNA"/>
</dbReference>
<dbReference type="InterPro" id="IPR045865">
    <property type="entry name" value="ACT-like_dom_sf"/>
</dbReference>
<protein>
    <recommendedName>
        <fullName evidence="9">Prephenate dehydratase</fullName>
    </recommendedName>
</protein>
<gene>
    <name evidence="8" type="ORF">METZ01_LOCUS93275</name>
</gene>
<dbReference type="PANTHER" id="PTHR21022:SF19">
    <property type="entry name" value="PREPHENATE DEHYDRATASE-RELATED"/>
    <property type="match status" value="1"/>
</dbReference>
<evidence type="ECO:0000256" key="1">
    <source>
        <dbReference type="ARBA" id="ARBA00022605"/>
    </source>
</evidence>
<dbReference type="SUPFAM" id="SSF53850">
    <property type="entry name" value="Periplasmic binding protein-like II"/>
    <property type="match status" value="1"/>
</dbReference>
<sequence>MKIAYQGIPGSYSESCAKKMYPDCETISCKTFDECFEKANQDNSVRSIIPESNKTTGNIGVEYLIFKYRLNIYAEHFFPIKHNLLGIKGSNLHDIKDVYSHAQGLSQSSNFIKKNKLNENVRADTAGSAKYISDTNDKTKAAIASELSAEIYNLEILKQDIQDEKNNVTRFLLMGKEIYQPELKDENYYITSFLFKLKSKPAALYSALSGFAINGVNMTKLQSFPEKNSFSSFFFLCDIEGHIDDQKIKNSLKELGLHCEDMHVLGVFNSDKFRQK</sequence>
<evidence type="ECO:0008006" key="9">
    <source>
        <dbReference type="Google" id="ProtNLM"/>
    </source>
</evidence>
<dbReference type="AlphaFoldDB" id="A0A381VK65"/>